<protein>
    <submittedName>
        <fullName evidence="3">Histidine phosphatase family protein</fullName>
    </submittedName>
</protein>
<dbReference type="PANTHER" id="PTHR48100">
    <property type="entry name" value="BROAD-SPECIFICITY PHOSPHATASE YOR283W-RELATED"/>
    <property type="match status" value="1"/>
</dbReference>
<evidence type="ECO:0000313" key="3">
    <source>
        <dbReference type="EMBL" id="QNO14614.1"/>
    </source>
</evidence>
<dbReference type="InterPro" id="IPR013078">
    <property type="entry name" value="His_Pase_superF_clade-1"/>
</dbReference>
<gene>
    <name evidence="3" type="ORF">HYG86_07370</name>
</gene>
<proteinExistence type="predicted"/>
<dbReference type="CDD" id="cd07067">
    <property type="entry name" value="HP_PGM_like"/>
    <property type="match status" value="1"/>
</dbReference>
<dbReference type="Pfam" id="PF00300">
    <property type="entry name" value="His_Phos_1"/>
    <property type="match status" value="1"/>
</dbReference>
<feature type="active site" description="Tele-phosphohistidine intermediate" evidence="1">
    <location>
        <position position="9"/>
    </location>
</feature>
<sequence>MLRLILVRHGQSEGDILGRHEGRADYPLTKLGESQAKKLAEYLSVYYGIDEIYCSPLKRAKKTAELICKKIMKEPIEVNSLMEMDNGHLAGLTFEEANKKYPITPDRLKIYRPLPGGESTIDFRMRVEGFWHQFYDEKFNAHEQKTVCLVAHGGTISMLIKTIFQLPVPTNIKFPTGDTGFHLIEITSGGAVYIKGNCLEHLLLNK</sequence>
<accession>A0A7G9W7F2</accession>
<reference evidence="3 4" key="1">
    <citation type="submission" date="2020-07" db="EMBL/GenBank/DDBJ databases">
        <title>Alkalicella. sp. LB2 genome.</title>
        <authorList>
            <person name="Postec A."/>
            <person name="Quemeneur M."/>
        </authorList>
    </citation>
    <scope>NUCLEOTIDE SEQUENCE [LARGE SCALE GENOMIC DNA]</scope>
    <source>
        <strain evidence="3 4">LB2</strain>
    </source>
</reference>
<name>A0A7G9W7F2_ALKCA</name>
<evidence type="ECO:0000256" key="1">
    <source>
        <dbReference type="PIRSR" id="PIRSR613078-1"/>
    </source>
</evidence>
<dbReference type="SMART" id="SM00855">
    <property type="entry name" value="PGAM"/>
    <property type="match status" value="1"/>
</dbReference>
<dbReference type="EMBL" id="CP058559">
    <property type="protein sequence ID" value="QNO14614.1"/>
    <property type="molecule type" value="Genomic_DNA"/>
</dbReference>
<dbReference type="GO" id="GO:0016791">
    <property type="term" value="F:phosphatase activity"/>
    <property type="evidence" value="ECO:0007669"/>
    <property type="project" value="TreeGrafter"/>
</dbReference>
<evidence type="ECO:0000256" key="2">
    <source>
        <dbReference type="PIRSR" id="PIRSR613078-2"/>
    </source>
</evidence>
<keyword evidence="4" id="KW-1185">Reference proteome</keyword>
<dbReference type="InterPro" id="IPR029033">
    <property type="entry name" value="His_PPase_superfam"/>
</dbReference>
<dbReference type="Gene3D" id="3.40.50.1240">
    <property type="entry name" value="Phosphoglycerate mutase-like"/>
    <property type="match status" value="1"/>
</dbReference>
<dbReference type="SUPFAM" id="SSF53254">
    <property type="entry name" value="Phosphoglycerate mutase-like"/>
    <property type="match status" value="1"/>
</dbReference>
<dbReference type="Proteomes" id="UP000516160">
    <property type="component" value="Chromosome"/>
</dbReference>
<organism evidence="3 4">
    <name type="scientific">Alkalicella caledoniensis</name>
    <dbReference type="NCBI Taxonomy" id="2731377"/>
    <lineage>
        <taxon>Bacteria</taxon>
        <taxon>Bacillati</taxon>
        <taxon>Bacillota</taxon>
        <taxon>Clostridia</taxon>
        <taxon>Eubacteriales</taxon>
        <taxon>Proteinivoracaceae</taxon>
        <taxon>Alkalicella</taxon>
    </lineage>
</organism>
<dbReference type="AlphaFoldDB" id="A0A7G9W7F2"/>
<feature type="active site" description="Proton donor/acceptor" evidence="1">
    <location>
        <position position="83"/>
    </location>
</feature>
<evidence type="ECO:0000313" key="4">
    <source>
        <dbReference type="Proteomes" id="UP000516160"/>
    </source>
</evidence>
<dbReference type="RefSeq" id="WP_213168454.1">
    <property type="nucleotide sequence ID" value="NZ_CP058559.1"/>
</dbReference>
<dbReference type="KEGG" id="acae:HYG86_07370"/>
<feature type="binding site" evidence="2">
    <location>
        <position position="59"/>
    </location>
    <ligand>
        <name>substrate</name>
    </ligand>
</feature>
<dbReference type="InterPro" id="IPR050275">
    <property type="entry name" value="PGM_Phosphatase"/>
</dbReference>